<dbReference type="PANTHER" id="PTHR15837:SF0">
    <property type="entry name" value="RAN GUANINE NUCLEOTIDE RELEASE FACTOR"/>
    <property type="match status" value="1"/>
</dbReference>
<dbReference type="Proteomes" id="UP000663671">
    <property type="component" value="Chromosome 1"/>
</dbReference>
<evidence type="ECO:0000256" key="3">
    <source>
        <dbReference type="ARBA" id="ARBA00022927"/>
    </source>
</evidence>
<protein>
    <recommendedName>
        <fullName evidence="7">Mog1p/PsbP-like protein</fullName>
    </recommendedName>
</protein>
<dbReference type="VEuPathDB" id="FungiDB:I7I51_00429"/>
<comment type="similarity">
    <text evidence="1">Belongs to the MOG1 family.</text>
</comment>
<evidence type="ECO:0000256" key="2">
    <source>
        <dbReference type="ARBA" id="ARBA00022448"/>
    </source>
</evidence>
<reference evidence="5" key="1">
    <citation type="submission" date="2021-01" db="EMBL/GenBank/DDBJ databases">
        <title>Chromosome-level genome assembly of a human fungal pathogen reveals clustering of transcriptionally co-regulated genes.</title>
        <authorList>
            <person name="Voorhies M."/>
            <person name="Cohen S."/>
            <person name="Shea T.P."/>
            <person name="Petrus S."/>
            <person name="Munoz J.F."/>
            <person name="Poplawski S."/>
            <person name="Goldman W.E."/>
            <person name="Michael T."/>
            <person name="Cuomo C.A."/>
            <person name="Sil A."/>
            <person name="Beyhan S."/>
        </authorList>
    </citation>
    <scope>NUCLEOTIDE SEQUENCE</scope>
    <source>
        <strain evidence="5">WU24</strain>
    </source>
</reference>
<evidence type="ECO:0008006" key="7">
    <source>
        <dbReference type="Google" id="ProtNLM"/>
    </source>
</evidence>
<dbReference type="GO" id="GO:0005085">
    <property type="term" value="F:guanyl-nucleotide exchange factor activity"/>
    <property type="evidence" value="ECO:0007669"/>
    <property type="project" value="TreeGrafter"/>
</dbReference>
<dbReference type="InterPro" id="IPR007681">
    <property type="entry name" value="Mog1"/>
</dbReference>
<dbReference type="GO" id="GO:0031267">
    <property type="term" value="F:small GTPase binding"/>
    <property type="evidence" value="ECO:0007669"/>
    <property type="project" value="TreeGrafter"/>
</dbReference>
<dbReference type="SUPFAM" id="SSF55724">
    <property type="entry name" value="Mog1p/PsbP-like"/>
    <property type="match status" value="1"/>
</dbReference>
<proteinExistence type="inferred from homology"/>
<organism evidence="5 6">
    <name type="scientific">Ajellomyces capsulatus</name>
    <name type="common">Darling's disease fungus</name>
    <name type="synonym">Histoplasma capsulatum</name>
    <dbReference type="NCBI Taxonomy" id="5037"/>
    <lineage>
        <taxon>Eukaryota</taxon>
        <taxon>Fungi</taxon>
        <taxon>Dikarya</taxon>
        <taxon>Ascomycota</taxon>
        <taxon>Pezizomycotina</taxon>
        <taxon>Eurotiomycetes</taxon>
        <taxon>Eurotiomycetidae</taxon>
        <taxon>Onygenales</taxon>
        <taxon>Ajellomycetaceae</taxon>
        <taxon>Histoplasma</taxon>
    </lineage>
</organism>
<dbReference type="GO" id="GO:0006606">
    <property type="term" value="P:protein import into nucleus"/>
    <property type="evidence" value="ECO:0007669"/>
    <property type="project" value="TreeGrafter"/>
</dbReference>
<feature type="region of interest" description="Disordered" evidence="4">
    <location>
        <begin position="33"/>
        <end position="61"/>
    </location>
</feature>
<gene>
    <name evidence="5" type="ORF">I7I51_00429</name>
</gene>
<feature type="compositionally biased region" description="Low complexity" evidence="4">
    <location>
        <begin position="41"/>
        <end position="56"/>
    </location>
</feature>
<dbReference type="Gene3D" id="3.40.1000.10">
    <property type="entry name" value="Mog1/PsbP, alpha/beta/alpha sandwich"/>
    <property type="match status" value="1"/>
</dbReference>
<evidence type="ECO:0000313" key="5">
    <source>
        <dbReference type="EMBL" id="QSS63371.1"/>
    </source>
</evidence>
<dbReference type="AlphaFoldDB" id="A0A8A1MBL2"/>
<sequence length="195" mass="21392">MREVPDNQEAFVSDSTRTSILIEINERLNLSQLQQGDPQQAAATSSTTRAGPATTPFSFSLPNTTKDDAVAQDLHAAAFHLHEICEISGDSYKIIDNPQLIQLPKLPQVPAYLAKALITSSTRDVHAAVATSTCRLLLIRLMEKSTDIIAYIVVPHSEFDDAGDPRAAAREETFAEEVMANVVESFEIRDYGLFC</sequence>
<evidence type="ECO:0000313" key="6">
    <source>
        <dbReference type="Proteomes" id="UP000663671"/>
    </source>
</evidence>
<dbReference type="PANTHER" id="PTHR15837">
    <property type="entry name" value="RAN GUANINE NUCLEOTIDE RELEASE FACTOR"/>
    <property type="match status" value="1"/>
</dbReference>
<dbReference type="InterPro" id="IPR016123">
    <property type="entry name" value="Mog1/PsbP_a/b/a-sand"/>
</dbReference>
<name>A0A8A1MBL2_AJECA</name>
<keyword evidence="3" id="KW-0653">Protein transport</keyword>
<evidence type="ECO:0000256" key="1">
    <source>
        <dbReference type="ARBA" id="ARBA00010307"/>
    </source>
</evidence>
<keyword evidence="2" id="KW-0813">Transport</keyword>
<dbReference type="EMBL" id="CP069114">
    <property type="protein sequence ID" value="QSS63371.1"/>
    <property type="molecule type" value="Genomic_DNA"/>
</dbReference>
<dbReference type="OrthoDB" id="10255285at2759"/>
<dbReference type="GO" id="GO:0005634">
    <property type="term" value="C:nucleus"/>
    <property type="evidence" value="ECO:0007669"/>
    <property type="project" value="TreeGrafter"/>
</dbReference>
<accession>A0A8A1MBL2</accession>
<evidence type="ECO:0000256" key="4">
    <source>
        <dbReference type="SAM" id="MobiDB-lite"/>
    </source>
</evidence>
<dbReference type="Pfam" id="PF04603">
    <property type="entry name" value="Mog1"/>
    <property type="match status" value="1"/>
</dbReference>